<gene>
    <name evidence="1" type="ORF">DPMN_156151</name>
</gene>
<dbReference type="EMBL" id="JAIWYP010000007">
    <property type="protein sequence ID" value="KAH3802473.1"/>
    <property type="molecule type" value="Genomic_DNA"/>
</dbReference>
<dbReference type="Proteomes" id="UP000828390">
    <property type="component" value="Unassembled WGS sequence"/>
</dbReference>
<evidence type="ECO:0000313" key="1">
    <source>
        <dbReference type="EMBL" id="KAH3802473.1"/>
    </source>
</evidence>
<evidence type="ECO:0000313" key="2">
    <source>
        <dbReference type="Proteomes" id="UP000828390"/>
    </source>
</evidence>
<organism evidence="1 2">
    <name type="scientific">Dreissena polymorpha</name>
    <name type="common">Zebra mussel</name>
    <name type="synonym">Mytilus polymorpha</name>
    <dbReference type="NCBI Taxonomy" id="45954"/>
    <lineage>
        <taxon>Eukaryota</taxon>
        <taxon>Metazoa</taxon>
        <taxon>Spiralia</taxon>
        <taxon>Lophotrochozoa</taxon>
        <taxon>Mollusca</taxon>
        <taxon>Bivalvia</taxon>
        <taxon>Autobranchia</taxon>
        <taxon>Heteroconchia</taxon>
        <taxon>Euheterodonta</taxon>
        <taxon>Imparidentia</taxon>
        <taxon>Neoheterodontei</taxon>
        <taxon>Myida</taxon>
        <taxon>Dreissenoidea</taxon>
        <taxon>Dreissenidae</taxon>
        <taxon>Dreissena</taxon>
    </lineage>
</organism>
<accession>A0A9D4JBK4</accession>
<reference evidence="1" key="1">
    <citation type="journal article" date="2019" name="bioRxiv">
        <title>The Genome of the Zebra Mussel, Dreissena polymorpha: A Resource for Invasive Species Research.</title>
        <authorList>
            <person name="McCartney M.A."/>
            <person name="Auch B."/>
            <person name="Kono T."/>
            <person name="Mallez S."/>
            <person name="Zhang Y."/>
            <person name="Obille A."/>
            <person name="Becker A."/>
            <person name="Abrahante J.E."/>
            <person name="Garbe J."/>
            <person name="Badalamenti J.P."/>
            <person name="Herman A."/>
            <person name="Mangelson H."/>
            <person name="Liachko I."/>
            <person name="Sullivan S."/>
            <person name="Sone E.D."/>
            <person name="Koren S."/>
            <person name="Silverstein K.A.T."/>
            <person name="Beckman K.B."/>
            <person name="Gohl D.M."/>
        </authorList>
    </citation>
    <scope>NUCLEOTIDE SEQUENCE</scope>
    <source>
        <strain evidence="1">Duluth1</strain>
        <tissue evidence="1">Whole animal</tissue>
    </source>
</reference>
<proteinExistence type="predicted"/>
<name>A0A9D4JBK4_DREPO</name>
<keyword evidence="2" id="KW-1185">Reference proteome</keyword>
<protein>
    <submittedName>
        <fullName evidence="1">Uncharacterized protein</fullName>
    </submittedName>
</protein>
<comment type="caution">
    <text evidence="1">The sequence shown here is derived from an EMBL/GenBank/DDBJ whole genome shotgun (WGS) entry which is preliminary data.</text>
</comment>
<sequence>MADLLHVSDSSVKRRLRSFGLKLRQTYSVLSNNALDDLVREVTQGNPSLGQRMVQGLLQSRGHRAGFFRPMPRVRNSAPFPMQIWLFFPN</sequence>
<dbReference type="AlphaFoldDB" id="A0A9D4JBK4"/>
<reference evidence="1" key="2">
    <citation type="submission" date="2020-11" db="EMBL/GenBank/DDBJ databases">
        <authorList>
            <person name="McCartney M.A."/>
            <person name="Auch B."/>
            <person name="Kono T."/>
            <person name="Mallez S."/>
            <person name="Becker A."/>
            <person name="Gohl D.M."/>
            <person name="Silverstein K.A.T."/>
            <person name="Koren S."/>
            <person name="Bechman K.B."/>
            <person name="Herman A."/>
            <person name="Abrahante J.E."/>
            <person name="Garbe J."/>
        </authorList>
    </citation>
    <scope>NUCLEOTIDE SEQUENCE</scope>
    <source>
        <strain evidence="1">Duluth1</strain>
        <tissue evidence="1">Whole animal</tissue>
    </source>
</reference>